<protein>
    <submittedName>
        <fullName evidence="15">Sodium:solute symporter family protein</fullName>
    </submittedName>
</protein>
<dbReference type="PANTHER" id="PTHR48086:SF3">
    <property type="entry name" value="SODIUM_PROLINE SYMPORTER"/>
    <property type="match status" value="1"/>
</dbReference>
<evidence type="ECO:0000256" key="8">
    <source>
        <dbReference type="ARBA" id="ARBA00023053"/>
    </source>
</evidence>
<evidence type="ECO:0000256" key="3">
    <source>
        <dbReference type="ARBA" id="ARBA00022448"/>
    </source>
</evidence>
<keyword evidence="6" id="KW-0769">Symport</keyword>
<feature type="transmembrane region" description="Helical" evidence="14">
    <location>
        <begin position="264"/>
        <end position="286"/>
    </location>
</feature>
<evidence type="ECO:0000256" key="1">
    <source>
        <dbReference type="ARBA" id="ARBA00004651"/>
    </source>
</evidence>
<feature type="transmembrane region" description="Helical" evidence="14">
    <location>
        <begin position="123"/>
        <end position="144"/>
    </location>
</feature>
<dbReference type="Proteomes" id="UP001172082">
    <property type="component" value="Unassembled WGS sequence"/>
</dbReference>
<comment type="subcellular location">
    <subcellularLocation>
        <location evidence="1">Cell membrane</location>
        <topology evidence="1">Multi-pass membrane protein</topology>
    </subcellularLocation>
</comment>
<feature type="transmembrane region" description="Helical" evidence="14">
    <location>
        <begin position="199"/>
        <end position="220"/>
    </location>
</feature>
<evidence type="ECO:0000256" key="4">
    <source>
        <dbReference type="ARBA" id="ARBA00022475"/>
    </source>
</evidence>
<feature type="transmembrane region" description="Helical" evidence="14">
    <location>
        <begin position="364"/>
        <end position="388"/>
    </location>
</feature>
<evidence type="ECO:0000256" key="12">
    <source>
        <dbReference type="ARBA" id="ARBA00033708"/>
    </source>
</evidence>
<keyword evidence="8" id="KW-0915">Sodium</keyword>
<feature type="transmembrane region" description="Helical" evidence="14">
    <location>
        <begin position="558"/>
        <end position="580"/>
    </location>
</feature>
<evidence type="ECO:0000313" key="15">
    <source>
        <dbReference type="EMBL" id="MDN5199855.1"/>
    </source>
</evidence>
<reference evidence="15" key="1">
    <citation type="submission" date="2023-06" db="EMBL/GenBank/DDBJ databases">
        <title>Genomic of Parafulvivirga corallium.</title>
        <authorList>
            <person name="Wang G."/>
        </authorList>
    </citation>
    <scope>NUCLEOTIDE SEQUENCE</scope>
    <source>
        <strain evidence="15">BMA10</strain>
    </source>
</reference>
<dbReference type="Gene3D" id="1.20.1730.10">
    <property type="entry name" value="Sodium/glucose cotransporter"/>
    <property type="match status" value="1"/>
</dbReference>
<feature type="transmembrane region" description="Helical" evidence="14">
    <location>
        <begin position="492"/>
        <end position="513"/>
    </location>
</feature>
<organism evidence="15 16">
    <name type="scientific">Splendidivirga corallicola</name>
    <dbReference type="NCBI Taxonomy" id="3051826"/>
    <lineage>
        <taxon>Bacteria</taxon>
        <taxon>Pseudomonadati</taxon>
        <taxon>Bacteroidota</taxon>
        <taxon>Cytophagia</taxon>
        <taxon>Cytophagales</taxon>
        <taxon>Splendidivirgaceae</taxon>
        <taxon>Splendidivirga</taxon>
    </lineage>
</organism>
<feature type="transmembrane region" description="Helical" evidence="14">
    <location>
        <begin position="6"/>
        <end position="25"/>
    </location>
</feature>
<keyword evidence="9" id="KW-0406">Ion transport</keyword>
<keyword evidence="10 14" id="KW-0472">Membrane</keyword>
<feature type="transmembrane region" description="Helical" evidence="14">
    <location>
        <begin position="434"/>
        <end position="452"/>
    </location>
</feature>
<keyword evidence="5 14" id="KW-0812">Transmembrane</keyword>
<evidence type="ECO:0000256" key="13">
    <source>
        <dbReference type="RuleBase" id="RU362091"/>
    </source>
</evidence>
<dbReference type="PROSITE" id="PS50283">
    <property type="entry name" value="NA_SOLUT_SYMP_3"/>
    <property type="match status" value="1"/>
</dbReference>
<evidence type="ECO:0000256" key="14">
    <source>
        <dbReference type="SAM" id="Phobius"/>
    </source>
</evidence>
<dbReference type="CDD" id="cd11477">
    <property type="entry name" value="SLC5sbd_u1"/>
    <property type="match status" value="1"/>
</dbReference>
<dbReference type="InterPro" id="IPR050277">
    <property type="entry name" value="Sodium:Solute_Symporter"/>
</dbReference>
<evidence type="ECO:0000256" key="6">
    <source>
        <dbReference type="ARBA" id="ARBA00022847"/>
    </source>
</evidence>
<keyword evidence="16" id="KW-1185">Reference proteome</keyword>
<feature type="transmembrane region" description="Helical" evidence="14">
    <location>
        <begin position="80"/>
        <end position="99"/>
    </location>
</feature>
<feature type="transmembrane region" description="Helical" evidence="14">
    <location>
        <begin position="307"/>
        <end position="332"/>
    </location>
</feature>
<keyword evidence="3" id="KW-0813">Transport</keyword>
<evidence type="ECO:0000256" key="2">
    <source>
        <dbReference type="ARBA" id="ARBA00006434"/>
    </source>
</evidence>
<feature type="transmembrane region" description="Helical" evidence="14">
    <location>
        <begin position="45"/>
        <end position="74"/>
    </location>
</feature>
<dbReference type="RefSeq" id="WP_346749887.1">
    <property type="nucleotide sequence ID" value="NZ_JAUJEA010000001.1"/>
</dbReference>
<keyword evidence="11" id="KW-0739">Sodium transport</keyword>
<comment type="caution">
    <text evidence="15">The sequence shown here is derived from an EMBL/GenBank/DDBJ whole genome shotgun (WGS) entry which is preliminary data.</text>
</comment>
<dbReference type="InterPro" id="IPR038377">
    <property type="entry name" value="Na/Glc_symporter_sf"/>
</dbReference>
<dbReference type="Pfam" id="PF00474">
    <property type="entry name" value="SSF"/>
    <property type="match status" value="1"/>
</dbReference>
<feature type="transmembrane region" description="Helical" evidence="14">
    <location>
        <begin position="409"/>
        <end position="428"/>
    </location>
</feature>
<keyword evidence="4" id="KW-1003">Cell membrane</keyword>
<comment type="catalytic activity">
    <reaction evidence="12">
        <text>L-proline(in) + Na(+)(in) = L-proline(out) + Na(+)(out)</text>
        <dbReference type="Rhea" id="RHEA:28967"/>
        <dbReference type="ChEBI" id="CHEBI:29101"/>
        <dbReference type="ChEBI" id="CHEBI:60039"/>
    </reaction>
</comment>
<evidence type="ECO:0000256" key="5">
    <source>
        <dbReference type="ARBA" id="ARBA00022692"/>
    </source>
</evidence>
<evidence type="ECO:0000256" key="7">
    <source>
        <dbReference type="ARBA" id="ARBA00022989"/>
    </source>
</evidence>
<comment type="similarity">
    <text evidence="2 13">Belongs to the sodium:solute symporter (SSF) (TC 2.A.21) family.</text>
</comment>
<accession>A0ABT8KGK5</accession>
<proteinExistence type="inferred from homology"/>
<evidence type="ECO:0000256" key="9">
    <source>
        <dbReference type="ARBA" id="ARBA00023065"/>
    </source>
</evidence>
<name>A0ABT8KGK5_9BACT</name>
<keyword evidence="7 14" id="KW-1133">Transmembrane helix</keyword>
<evidence type="ECO:0000313" key="16">
    <source>
        <dbReference type="Proteomes" id="UP001172082"/>
    </source>
</evidence>
<sequence length="612" mass="69361">MQLSWIDLAVIVLYLIGTLFVGFWLSKRASKNLESYFLGGNSIKWYFLGLSNASGMFDISGVMWSVTICFIYGLKSAWIPWLWPVWNQIFVMVFLAIWMRRSGVMTGAQWITFRFGDEQGGKLSHIIVVIFALISVVGFIAYFFEGIGKFAAIFFQWDLSMSFLGIEISSPQTYALVIIAITTIYTLKGGFYSVVATEIFQFVIMTISCIVVAVIAYRLITPVQVQEAVPDNWGNLFFGWQLELDWSDKIPALNDKIATDGFGLFGPLIMLMLFKGIFSSLAGPVPSYDMQRILSTKNPSEAAKMSGLTPLVLFFPRYLMIAGFAVLALVFLRPEIIAQGSNMDFETVLPLAIKRFIPIGFQGLLLAGLLAAFMGTFAAFINAAPVYLVNDLYKKYINPKASDKKLVSYSYLSSIALVLIGIVFGFFAGSLNSLTLWITASLYGGYAAANVLKWIWWRFNGYGYFFGMLGGLIGSTVLPPSIRLWFPGVIDIYIFPAILVMSIAFCIVGTYLTKPENMETLKKFYRQTRPWGFWKPVYEELVREDPKFRRNNEFKQNMVNVVVGIIWQMTMVIMPMYLLIKDHQSFFIGLFIFVVSSIFLKMNWYNRLKHVK</sequence>
<feature type="transmembrane region" description="Helical" evidence="14">
    <location>
        <begin position="464"/>
        <end position="486"/>
    </location>
</feature>
<evidence type="ECO:0000256" key="10">
    <source>
        <dbReference type="ARBA" id="ARBA00023136"/>
    </source>
</evidence>
<feature type="transmembrane region" description="Helical" evidence="14">
    <location>
        <begin position="164"/>
        <end position="187"/>
    </location>
</feature>
<dbReference type="EMBL" id="JAUJEA010000001">
    <property type="protein sequence ID" value="MDN5199855.1"/>
    <property type="molecule type" value="Genomic_DNA"/>
</dbReference>
<dbReference type="InterPro" id="IPR001734">
    <property type="entry name" value="Na/solute_symporter"/>
</dbReference>
<gene>
    <name evidence="15" type="ORF">QQ008_00735</name>
</gene>
<dbReference type="PANTHER" id="PTHR48086">
    <property type="entry name" value="SODIUM/PROLINE SYMPORTER-RELATED"/>
    <property type="match status" value="1"/>
</dbReference>
<evidence type="ECO:0000256" key="11">
    <source>
        <dbReference type="ARBA" id="ARBA00023201"/>
    </source>
</evidence>
<feature type="transmembrane region" description="Helical" evidence="14">
    <location>
        <begin position="586"/>
        <end position="604"/>
    </location>
</feature>